<dbReference type="EMBL" id="VSSQ01089180">
    <property type="protein sequence ID" value="MPN35532.1"/>
    <property type="molecule type" value="Genomic_DNA"/>
</dbReference>
<dbReference type="AlphaFoldDB" id="A0A645HAZ2"/>
<dbReference type="InterPro" id="IPR050222">
    <property type="entry name" value="MATE_MdtK"/>
</dbReference>
<proteinExistence type="predicted"/>
<evidence type="ECO:0000256" key="1">
    <source>
        <dbReference type="ARBA" id="ARBA00022448"/>
    </source>
</evidence>
<feature type="transmembrane region" description="Helical" evidence="2">
    <location>
        <begin position="100"/>
        <end position="125"/>
    </location>
</feature>
<dbReference type="GO" id="GO:0042910">
    <property type="term" value="F:xenobiotic transmembrane transporter activity"/>
    <property type="evidence" value="ECO:0007669"/>
    <property type="project" value="InterPro"/>
</dbReference>
<evidence type="ECO:0000313" key="3">
    <source>
        <dbReference type="EMBL" id="MPN35532.1"/>
    </source>
</evidence>
<comment type="caution">
    <text evidence="3">The sequence shown here is derived from an EMBL/GenBank/DDBJ whole genome shotgun (WGS) entry which is preliminary data.</text>
</comment>
<dbReference type="GO" id="GO:0015297">
    <property type="term" value="F:antiporter activity"/>
    <property type="evidence" value="ECO:0007669"/>
    <property type="project" value="InterPro"/>
</dbReference>
<gene>
    <name evidence="3" type="ORF">SDC9_183030</name>
</gene>
<keyword evidence="2" id="KW-1133">Transmembrane helix</keyword>
<name>A0A645HAZ2_9ZZZZ</name>
<dbReference type="InterPro" id="IPR002528">
    <property type="entry name" value="MATE_fam"/>
</dbReference>
<feature type="transmembrane region" description="Helical" evidence="2">
    <location>
        <begin position="137"/>
        <end position="165"/>
    </location>
</feature>
<sequence>MYTIAYGHIGTGAIAASQITQTVCDMLFVLSFGVSGAALVIIGNLIGAGDEEKARDYARRITVTSLMLGLVTGAIIAFGAKGVVGFFNITPATAETAVTLLRIAGGFTAISTTGTMLIVGVFRGAGDASYALKAEMFAMWCVAIPLAFLGSFVWGLSAVGVGLLAQSENVVKFLIGMTHLKDGKWIHHIVKEETHESI</sequence>
<evidence type="ECO:0000256" key="2">
    <source>
        <dbReference type="SAM" id="Phobius"/>
    </source>
</evidence>
<dbReference type="GO" id="GO:0005886">
    <property type="term" value="C:plasma membrane"/>
    <property type="evidence" value="ECO:0007669"/>
    <property type="project" value="TreeGrafter"/>
</dbReference>
<keyword evidence="2" id="KW-0472">Membrane</keyword>
<feature type="transmembrane region" description="Helical" evidence="2">
    <location>
        <begin position="61"/>
        <end position="80"/>
    </location>
</feature>
<dbReference type="PANTHER" id="PTHR43298:SF2">
    <property type="entry name" value="FMN_FAD EXPORTER YEEO-RELATED"/>
    <property type="match status" value="1"/>
</dbReference>
<protein>
    <recommendedName>
        <fullName evidence="4">FMN/FAD exporter YeeO</fullName>
    </recommendedName>
</protein>
<accession>A0A645HAZ2</accession>
<reference evidence="3" key="1">
    <citation type="submission" date="2019-08" db="EMBL/GenBank/DDBJ databases">
        <authorList>
            <person name="Kucharzyk K."/>
            <person name="Murdoch R.W."/>
            <person name="Higgins S."/>
            <person name="Loffler F."/>
        </authorList>
    </citation>
    <scope>NUCLEOTIDE SEQUENCE</scope>
</reference>
<dbReference type="PANTHER" id="PTHR43298">
    <property type="entry name" value="MULTIDRUG RESISTANCE PROTEIN NORM-RELATED"/>
    <property type="match status" value="1"/>
</dbReference>
<evidence type="ECO:0008006" key="4">
    <source>
        <dbReference type="Google" id="ProtNLM"/>
    </source>
</evidence>
<feature type="transmembrane region" description="Helical" evidence="2">
    <location>
        <begin position="27"/>
        <end position="49"/>
    </location>
</feature>
<keyword evidence="2" id="KW-0812">Transmembrane</keyword>
<dbReference type="Pfam" id="PF01554">
    <property type="entry name" value="MatE"/>
    <property type="match status" value="1"/>
</dbReference>
<keyword evidence="1" id="KW-0813">Transport</keyword>
<organism evidence="3">
    <name type="scientific">bioreactor metagenome</name>
    <dbReference type="NCBI Taxonomy" id="1076179"/>
    <lineage>
        <taxon>unclassified sequences</taxon>
        <taxon>metagenomes</taxon>
        <taxon>ecological metagenomes</taxon>
    </lineage>
</organism>